<proteinExistence type="predicted"/>
<gene>
    <name evidence="1" type="ORF">E5329_26020</name>
</gene>
<dbReference type="EMBL" id="SRYA01000103">
    <property type="protein sequence ID" value="TGY88061.1"/>
    <property type="molecule type" value="Genomic_DNA"/>
</dbReference>
<reference evidence="1" key="1">
    <citation type="submission" date="2019-04" db="EMBL/GenBank/DDBJ databases">
        <title>Microbes associate with the intestines of laboratory mice.</title>
        <authorList>
            <person name="Navarre W."/>
            <person name="Wong E."/>
            <person name="Huang K."/>
            <person name="Tropini C."/>
            <person name="Ng K."/>
            <person name="Yu B."/>
        </authorList>
    </citation>
    <scope>NUCLEOTIDE SEQUENCE</scope>
    <source>
        <strain evidence="1">NM01_1-7b</strain>
    </source>
</reference>
<accession>A0AC61RP05</accession>
<dbReference type="Proteomes" id="UP000304953">
    <property type="component" value="Unassembled WGS sequence"/>
</dbReference>
<comment type="caution">
    <text evidence="1">The sequence shown here is derived from an EMBL/GenBank/DDBJ whole genome shotgun (WGS) entry which is preliminary data.</text>
</comment>
<organism evidence="1 2">
    <name type="scientific">Petralouisia muris</name>
    <dbReference type="NCBI Taxonomy" id="3032872"/>
    <lineage>
        <taxon>Bacteria</taxon>
        <taxon>Bacillati</taxon>
        <taxon>Bacillota</taxon>
        <taxon>Clostridia</taxon>
        <taxon>Lachnospirales</taxon>
        <taxon>Lachnospiraceae</taxon>
        <taxon>Petralouisia</taxon>
    </lineage>
</organism>
<keyword evidence="2" id="KW-1185">Reference proteome</keyword>
<evidence type="ECO:0000313" key="1">
    <source>
        <dbReference type="EMBL" id="TGY88061.1"/>
    </source>
</evidence>
<evidence type="ECO:0000313" key="2">
    <source>
        <dbReference type="Proteomes" id="UP000304953"/>
    </source>
</evidence>
<sequence length="54" mass="5909">MIAQNVDVKTVSSRLGHSETSTTMDIYAHALQKQDELAAESLGELFALEAQKQC</sequence>
<protein>
    <submittedName>
        <fullName evidence="1">Uncharacterized protein</fullName>
    </submittedName>
</protein>
<name>A0AC61RP05_9FIRM</name>